<evidence type="ECO:0000313" key="3">
    <source>
        <dbReference type="Proteomes" id="UP001429100"/>
    </source>
</evidence>
<dbReference type="AlphaFoldDB" id="A0A0S4TKH9"/>
<dbReference type="Proteomes" id="UP001429100">
    <property type="component" value="Unassembled WGS sequence"/>
</dbReference>
<dbReference type="VEuPathDB" id="CryptoDB:CHUDEA8_1960"/>
<reference evidence="2 3" key="1">
    <citation type="submission" date="2014-11" db="EMBL/GenBank/DDBJ databases">
        <title>Comparative genomic analysis of Cryptosporidium hominis reveals occurrence of genetic recombination in virulent subtypes.</title>
        <authorList>
            <person name="Guo Y."/>
            <person name="Tang K."/>
            <person name="Frace M."/>
            <person name="Li N."/>
            <person name="Roellig D.M."/>
            <person name="Sammons S."/>
            <person name="Knipe K."/>
            <person name="Rowe L."/>
            <person name="Feng Y."/>
            <person name="Xiao L."/>
        </authorList>
    </citation>
    <scope>NUCLEOTIDE SEQUENCE [LARGE SCALE GENOMIC DNA]</scope>
    <source>
        <strain evidence="2">30976</strain>
    </source>
</reference>
<dbReference type="VEuPathDB" id="CryptoDB:GY17_00000627"/>
<dbReference type="EMBL" id="JTAI01000002">
    <property type="protein sequence ID" value="PPS98338.1"/>
    <property type="molecule type" value="Genomic_DNA"/>
</dbReference>
<dbReference type="VEuPathDB" id="CryptoDB:ChTU502y2012_421g0110"/>
<reference evidence="1" key="2">
    <citation type="submission" date="2015-08" db="EMBL/GenBank/DDBJ databases">
        <authorList>
            <person name="Babu N.S."/>
            <person name="Beckwith C.J."/>
            <person name="Beseler K.G."/>
            <person name="Brison A."/>
            <person name="Carone J.V."/>
            <person name="Caskin T.P."/>
            <person name="Diamond M."/>
            <person name="Durham M.E."/>
            <person name="Foxe J.M."/>
            <person name="Go M."/>
            <person name="Henderson B.A."/>
            <person name="Jones I.B."/>
            <person name="McGettigan J.A."/>
            <person name="Micheletti S.J."/>
            <person name="Nasrallah M.E."/>
            <person name="Ortiz D."/>
            <person name="Piller C.R."/>
            <person name="Privatt S.R."/>
            <person name="Schneider S.L."/>
            <person name="Sharp S."/>
            <person name="Smith T.C."/>
            <person name="Stanton J.D."/>
            <person name="Ullery H.E."/>
            <person name="Wilson R.J."/>
            <person name="Serrano M.G."/>
            <person name="Buck G."/>
            <person name="Lee V."/>
            <person name="Wang Y."/>
            <person name="Carvalho R."/>
            <person name="Voegtly L."/>
            <person name="Shi R."/>
            <person name="Duckworth R."/>
            <person name="Johnson A."/>
            <person name="Loviza R."/>
            <person name="Walstead R."/>
            <person name="Shah Z."/>
            <person name="Kiflezghi M."/>
            <person name="Wade K."/>
            <person name="Ball S.L."/>
            <person name="Bradley K.W."/>
            <person name="Asai D.J."/>
            <person name="Bowman C.A."/>
            <person name="Russell D.A."/>
            <person name="Pope W.H."/>
            <person name="Jacobs-Sera D."/>
            <person name="Hendrix R.W."/>
            <person name="Hatfull G.F."/>
        </authorList>
    </citation>
    <scope>NUCLEOTIDE SEQUENCE [LARGE SCALE GENOMIC DNA]</scope>
</reference>
<sequence>MNESEIEFIEDEKNKIIIIDSQDQEDFSVVEEIVNEENILIEGYLWEDRSILHQFDEINQNLSKSLEDTKEETPIVNTGEDYGDDDDLEYEIINNLEGIELENKVMKTEISKSEKEDENENKICFDISKTEELPISSQKSPRIEESEVDLKPENQLIKHAMSKSQLKAFFSIFKISNYTQTFRSIAYLNRIQAIMSDYFRRSRHQNRMVILNLIKKKRTKSSSKMEFKFMKKENYLLKNEQNNNKCLQLKDSILQKVKEKDLQAKNANNIFELTVCEKASHEEELKHFDQTIEEDILVIEIKDSEEPELNKLMENRIFVVLEETEDGDFQILDSDGFNPDVEKNLELDANLETDSQKPIEIVEFSVNNTSELDLELKSESDVGSKLDLEAVFELEGLNEYSQVELSNPIVNMECKRSQGDPMLEGLEHINHELEFMENREAAMETLDFKLESQNIDNNILKEVELDEVLTEKDKSNEKQNDNDERDVTSPQLITEGNCDVFVEIIAKEDLENAQTDNYSGFESIENFELTRKSSQMSHNLTGIISFEETNANNETEIIEKQTETTNQDENNNGYQPDTEQIEINVDIEELKQNSREKLSKLDNEKDIFELVKNIKNSKNDKCSPFYEKSETYNSNKSIRSSPYESLQGIKKKSFGVFDKLISLAQNRSIARPISKDLSRESIRAIEIIKKSRKLK</sequence>
<evidence type="ECO:0000313" key="1">
    <source>
        <dbReference type="EMBL" id="CUV07743.1"/>
    </source>
</evidence>
<accession>A0A0S4TKH9</accession>
<dbReference type="VEuPathDB" id="CryptoDB:Chro.80229"/>
<proteinExistence type="predicted"/>
<evidence type="ECO:0000313" key="2">
    <source>
        <dbReference type="EMBL" id="PPS98338.1"/>
    </source>
</evidence>
<keyword evidence="3" id="KW-1185">Reference proteome</keyword>
<protein>
    <submittedName>
        <fullName evidence="1">Uncharacterized protein</fullName>
    </submittedName>
</protein>
<dbReference type="OrthoDB" id="343450at2759"/>
<organism evidence="1">
    <name type="scientific">Cryptosporidium hominis</name>
    <dbReference type="NCBI Taxonomy" id="237895"/>
    <lineage>
        <taxon>Eukaryota</taxon>
        <taxon>Sar</taxon>
        <taxon>Alveolata</taxon>
        <taxon>Apicomplexa</taxon>
        <taxon>Conoidasida</taxon>
        <taxon>Coccidia</taxon>
        <taxon>Eucoccidiorida</taxon>
        <taxon>Eimeriorina</taxon>
        <taxon>Cryptosporidiidae</taxon>
        <taxon>Cryptosporidium</taxon>
    </lineage>
</organism>
<name>A0A0S4TKH9_CRYHO</name>
<dbReference type="Proteomes" id="UP000199752">
    <property type="component" value="Chromosome 8"/>
</dbReference>
<dbReference type="EMBL" id="LN877954">
    <property type="protein sequence ID" value="CUV07743.1"/>
    <property type="molecule type" value="Genomic_DNA"/>
</dbReference>
<gene>
    <name evidence="1" type="ORF">CHUDEA8_1960</name>
    <name evidence="2" type="ORF">GY17_00000627</name>
</gene>
<reference evidence="2 3" key="3">
    <citation type="submission" date="2017-10" db="EMBL/GenBank/DDBJ databases">
        <title>Consistent, comparative and evidence-based genome annotation and re-annotation for the closely-related species, Cryptosporidium parvum, C. hominis and C. tyzzeri.</title>
        <authorList>
            <person name="Baptista R.P."/>
            <person name="Li Y."/>
            <person name="Sateriale A."/>
            <person name="Striepen B."/>
            <person name="Kissinger J.C."/>
        </authorList>
    </citation>
    <scope>NUCLEOTIDE SEQUENCE [LARGE SCALE GENOMIC DNA]</scope>
    <source>
        <strain evidence="2">30976</strain>
    </source>
</reference>